<dbReference type="Proteomes" id="UP000006671">
    <property type="component" value="Unassembled WGS sequence"/>
</dbReference>
<comment type="catalytic activity">
    <reaction evidence="1">
        <text>Thiol-dependent hydrolysis of ester, thioester, amide, peptide and isopeptide bonds formed by the C-terminal Gly of ubiquitin (a 76-residue protein attached to proteins as an intracellular targeting signal).</text>
        <dbReference type="EC" id="3.4.19.12"/>
    </reaction>
</comment>
<evidence type="ECO:0000259" key="20">
    <source>
        <dbReference type="PROSITE" id="PS50957"/>
    </source>
</evidence>
<keyword evidence="7" id="KW-0677">Repeat</keyword>
<dbReference type="PANTHER" id="PTHR14159">
    <property type="entry name" value="ATAXIN-3-RELATED"/>
    <property type="match status" value="1"/>
</dbReference>
<organism evidence="22">
    <name type="scientific">Naegleria gruberi</name>
    <name type="common">Amoeba</name>
    <dbReference type="NCBI Taxonomy" id="5762"/>
    <lineage>
        <taxon>Eukaryota</taxon>
        <taxon>Discoba</taxon>
        <taxon>Heterolobosea</taxon>
        <taxon>Tetramitia</taxon>
        <taxon>Eutetramitia</taxon>
        <taxon>Vahlkampfiidae</taxon>
        <taxon>Naegleria</taxon>
    </lineage>
</organism>
<feature type="active site" evidence="19">
    <location>
        <position position="8"/>
    </location>
</feature>
<evidence type="ECO:0000256" key="9">
    <source>
        <dbReference type="ARBA" id="ARBA00022801"/>
    </source>
</evidence>
<dbReference type="KEGG" id="ngr:NAEGRDRAFT_3523"/>
<dbReference type="EMBL" id="GG738867">
    <property type="protein sequence ID" value="EFC44584.1"/>
    <property type="molecule type" value="Genomic_DNA"/>
</dbReference>
<keyword evidence="6" id="KW-0645">Protease</keyword>
<evidence type="ECO:0000256" key="13">
    <source>
        <dbReference type="ARBA" id="ARBA00023242"/>
    </source>
</evidence>
<dbReference type="EC" id="3.4.19.12" evidence="4"/>
<feature type="non-terminal residue" evidence="21">
    <location>
        <position position="156"/>
    </location>
</feature>
<dbReference type="RefSeq" id="XP_002677328.1">
    <property type="nucleotide sequence ID" value="XM_002677282.1"/>
</dbReference>
<protein>
    <recommendedName>
        <fullName evidence="16">Ataxin-3 homolog</fullName>
        <ecNumber evidence="4">3.4.19.12</ecNumber>
    </recommendedName>
    <alternativeName>
        <fullName evidence="17">Machado-Joseph disease-like protein</fullName>
    </alternativeName>
</protein>
<dbReference type="GO" id="GO:0004843">
    <property type="term" value="F:cysteine-type deubiquitinase activity"/>
    <property type="evidence" value="ECO:0007669"/>
    <property type="project" value="UniProtKB-EC"/>
</dbReference>
<dbReference type="eggNOG" id="KOG2935">
    <property type="taxonomic scope" value="Eukaryota"/>
</dbReference>
<dbReference type="FunFam" id="1.10.287.10:FF:000018">
    <property type="entry name" value="Ataxin-3 homolog"/>
    <property type="match status" value="1"/>
</dbReference>
<evidence type="ECO:0000256" key="12">
    <source>
        <dbReference type="ARBA" id="ARBA00023163"/>
    </source>
</evidence>
<keyword evidence="11" id="KW-0805">Transcription regulation</keyword>
<evidence type="ECO:0000256" key="16">
    <source>
        <dbReference type="ARBA" id="ARBA00069055"/>
    </source>
</evidence>
<dbReference type="GO" id="GO:0005737">
    <property type="term" value="C:cytoplasm"/>
    <property type="evidence" value="ECO:0007669"/>
    <property type="project" value="UniProtKB-SubCell"/>
</dbReference>
<feature type="active site" description="Proton acceptor" evidence="18">
    <location>
        <position position="104"/>
    </location>
</feature>
<dbReference type="PRINTS" id="PR01233">
    <property type="entry name" value="JOSEPHIN"/>
</dbReference>
<feature type="active site" description="Nucleophile" evidence="18">
    <location>
        <position position="8"/>
    </location>
</feature>
<evidence type="ECO:0000256" key="10">
    <source>
        <dbReference type="ARBA" id="ARBA00022807"/>
    </source>
</evidence>
<keyword evidence="12" id="KW-0804">Transcription</keyword>
<evidence type="ECO:0000256" key="3">
    <source>
        <dbReference type="ARBA" id="ARBA00004496"/>
    </source>
</evidence>
<evidence type="ECO:0000313" key="22">
    <source>
        <dbReference type="Proteomes" id="UP000006671"/>
    </source>
</evidence>
<dbReference type="InterPro" id="IPR033865">
    <property type="entry name" value="Ataxin-3"/>
</dbReference>
<keyword evidence="22" id="KW-1185">Reference proteome</keyword>
<proteinExistence type="predicted"/>
<dbReference type="AlphaFoldDB" id="D2VEX7"/>
<dbReference type="OMA" id="SENAYIC"/>
<dbReference type="Gene3D" id="1.10.287.10">
    <property type="entry name" value="S15/NS1, RNA-binding"/>
    <property type="match status" value="1"/>
</dbReference>
<evidence type="ECO:0000256" key="6">
    <source>
        <dbReference type="ARBA" id="ARBA00022670"/>
    </source>
</evidence>
<dbReference type="Gene3D" id="3.90.70.40">
    <property type="match status" value="1"/>
</dbReference>
<keyword evidence="8" id="KW-0833">Ubl conjugation pathway</keyword>
<evidence type="ECO:0000256" key="7">
    <source>
        <dbReference type="ARBA" id="ARBA00022737"/>
    </source>
</evidence>
<dbReference type="Pfam" id="PF02099">
    <property type="entry name" value="Josephin"/>
    <property type="match status" value="1"/>
</dbReference>
<evidence type="ECO:0000256" key="1">
    <source>
        <dbReference type="ARBA" id="ARBA00000707"/>
    </source>
</evidence>
<evidence type="ECO:0000256" key="15">
    <source>
        <dbReference type="ARBA" id="ARBA00063584"/>
    </source>
</evidence>
<evidence type="ECO:0000256" key="19">
    <source>
        <dbReference type="PROSITE-ProRule" id="PRU00331"/>
    </source>
</evidence>
<dbReference type="OrthoDB" id="10063692at2759"/>
<evidence type="ECO:0000256" key="11">
    <source>
        <dbReference type="ARBA" id="ARBA00023015"/>
    </source>
</evidence>
<gene>
    <name evidence="21" type="ORF">NAEGRDRAFT_3523</name>
</gene>
<feature type="domain" description="Josephin" evidence="20">
    <location>
        <begin position="1"/>
        <end position="156"/>
    </location>
</feature>
<keyword evidence="9 19" id="KW-0378">Hydrolase</keyword>
<feature type="active site" evidence="19">
    <location>
        <position position="119"/>
    </location>
</feature>
<comment type="function">
    <text evidence="14">Acts as a chain editing deubiquitinating enzyme that binds and cleaves 'Lys-48'-linked polyubiquitin chains, with a preference for chains containing four or more ubiquitin molecules thereby modulating protein degradation by the ubiquitin-proteasome pathway. Probably by regulating the IGF-1-insulin-like pathway, regulates lifespan. Regulates germline DNA double-strand-break repair and apoptosis in response to DNA damage by recruiting E4 ubiquitin-protein ligase ufd-2 to DNA repair foci. Interacts with key regulators of transcription and represses transcription. Acts as a histone-binding protein that regulates transcription.</text>
</comment>
<keyword evidence="5" id="KW-0963">Cytoplasm</keyword>
<dbReference type="PANTHER" id="PTHR14159:SF0">
    <property type="entry name" value="ATAXIN-3-RELATED"/>
    <property type="match status" value="1"/>
</dbReference>
<dbReference type="InterPro" id="IPR006155">
    <property type="entry name" value="Josephin"/>
</dbReference>
<feature type="non-terminal residue" evidence="21">
    <location>
        <position position="1"/>
    </location>
</feature>
<keyword evidence="13" id="KW-0539">Nucleus</keyword>
<evidence type="ECO:0000256" key="4">
    <source>
        <dbReference type="ARBA" id="ARBA00012759"/>
    </source>
</evidence>
<dbReference type="GO" id="GO:0006508">
    <property type="term" value="P:proteolysis"/>
    <property type="evidence" value="ECO:0007669"/>
    <property type="project" value="UniProtKB-KW"/>
</dbReference>
<reference evidence="21 22" key="1">
    <citation type="journal article" date="2010" name="Cell">
        <title>The genome of Naegleria gruberi illuminates early eukaryotic versatility.</title>
        <authorList>
            <person name="Fritz-Laylin L.K."/>
            <person name="Prochnik S.E."/>
            <person name="Ginger M.L."/>
            <person name="Dacks J.B."/>
            <person name="Carpenter M.L."/>
            <person name="Field M.C."/>
            <person name="Kuo A."/>
            <person name="Paredez A."/>
            <person name="Chapman J."/>
            <person name="Pham J."/>
            <person name="Shu S."/>
            <person name="Neupane R."/>
            <person name="Cipriano M."/>
            <person name="Mancuso J."/>
            <person name="Tu H."/>
            <person name="Salamov A."/>
            <person name="Lindquist E."/>
            <person name="Shapiro H."/>
            <person name="Lucas S."/>
            <person name="Grigoriev I.V."/>
            <person name="Cande W.Z."/>
            <person name="Fulton C."/>
            <person name="Rokhsar D.S."/>
            <person name="Dawson S.C."/>
        </authorList>
    </citation>
    <scope>NUCLEOTIDE SEQUENCE [LARGE SCALE GENOMIC DNA]</scope>
    <source>
        <strain evidence="21 22">NEG-M</strain>
    </source>
</reference>
<evidence type="ECO:0000313" key="21">
    <source>
        <dbReference type="EMBL" id="EFC44584.1"/>
    </source>
</evidence>
<accession>D2VEX7</accession>
<dbReference type="GeneID" id="8848607"/>
<dbReference type="InParanoid" id="D2VEX7"/>
<name>D2VEX7_NAEGR</name>
<evidence type="ECO:0000256" key="8">
    <source>
        <dbReference type="ARBA" id="ARBA00022786"/>
    </source>
</evidence>
<keyword evidence="10" id="KW-0788">Thiol protease</keyword>
<evidence type="ECO:0000256" key="14">
    <source>
        <dbReference type="ARBA" id="ARBA00060106"/>
    </source>
</evidence>
<comment type="subcellular location">
    <subcellularLocation>
        <location evidence="3">Cytoplasm</location>
    </subcellularLocation>
    <subcellularLocation>
        <location evidence="2">Nucleus</location>
    </subcellularLocation>
</comment>
<dbReference type="SMART" id="SM01246">
    <property type="entry name" value="Josephin"/>
    <property type="match status" value="1"/>
</dbReference>
<evidence type="ECO:0000256" key="2">
    <source>
        <dbReference type="ARBA" id="ARBA00004123"/>
    </source>
</evidence>
<dbReference type="PROSITE" id="PS50957">
    <property type="entry name" value="JOSEPHIN"/>
    <property type="match status" value="1"/>
</dbReference>
<dbReference type="STRING" id="5762.D2VEX7"/>
<feature type="active site" evidence="19">
    <location>
        <position position="104"/>
    </location>
</feature>
<feature type="active site" description="Proton acceptor" evidence="18">
    <location>
        <position position="119"/>
    </location>
</feature>
<dbReference type="VEuPathDB" id="AmoebaDB:NAEGRDRAFT_3523"/>
<comment type="subunit">
    <text evidence="15">Forms a complex composed of deubiquitinating enzyme atx-3, adapter ubxn-5 and cdc-48.1. Forms a complex composed of deubiquitinating enzyme atx-3, E4 ubiquitin-protein ligase ufd-2 and cdc-48.1. Interacts (via RRDR motif) with cdc-48.1 (via N-terminus) and cdc-48.2 (via N-terminus); the interaction with cdc-48.1 is not required for atx-3 enzymatic activity. Interacts (via C-terminus) with ubxn-5. May interact with ned-8.</text>
</comment>
<evidence type="ECO:0000256" key="5">
    <source>
        <dbReference type="ARBA" id="ARBA00022490"/>
    </source>
</evidence>
<dbReference type="GO" id="GO:0005634">
    <property type="term" value="C:nucleus"/>
    <property type="evidence" value="ECO:0007669"/>
    <property type="project" value="UniProtKB-SubCell"/>
</dbReference>
<evidence type="ECO:0000256" key="17">
    <source>
        <dbReference type="ARBA" id="ARBA00082365"/>
    </source>
</evidence>
<dbReference type="GO" id="GO:0016579">
    <property type="term" value="P:protein deubiquitination"/>
    <property type="evidence" value="ECO:0007669"/>
    <property type="project" value="InterPro"/>
</dbReference>
<evidence type="ECO:0000256" key="18">
    <source>
        <dbReference type="PIRSR" id="PIRSR633865-1"/>
    </source>
</evidence>
<sequence>EQQEARLCAMHALNNLLQGSYFSEVDLMELARQLDQKERSLLEGNDSKSSQNVSDEGDFSIGVIQAALEVWGLTTIPIGHPSITLYTRENPWSENAYICNHREHWFVFRKFGNHWFNLNSTLDEPEYLSQTYISLFIEQLKQEGYSIFAVRGELPQ</sequence>